<keyword evidence="5" id="KW-1185">Reference proteome</keyword>
<feature type="region of interest" description="Disordered" evidence="1">
    <location>
        <begin position="319"/>
        <end position="338"/>
    </location>
</feature>
<organism evidence="4 5">
    <name type="scientific">Salipiger mucosus DSM 16094</name>
    <dbReference type="NCBI Taxonomy" id="1123237"/>
    <lineage>
        <taxon>Bacteria</taxon>
        <taxon>Pseudomonadati</taxon>
        <taxon>Pseudomonadota</taxon>
        <taxon>Alphaproteobacteria</taxon>
        <taxon>Rhodobacterales</taxon>
        <taxon>Roseobacteraceae</taxon>
        <taxon>Salipiger</taxon>
    </lineage>
</organism>
<dbReference type="Gene3D" id="3.60.10.10">
    <property type="entry name" value="Endonuclease/exonuclease/phosphatase"/>
    <property type="match status" value="1"/>
</dbReference>
<comment type="caution">
    <text evidence="4">The sequence shown here is derived from an EMBL/GenBank/DDBJ whole genome shotgun (WGS) entry which is preliminary data.</text>
</comment>
<evidence type="ECO:0000256" key="2">
    <source>
        <dbReference type="SAM" id="Phobius"/>
    </source>
</evidence>
<sequence length="364" mass="40698">MRLLITIVLVLVTGILTLGSFLHLAETDVWWVRTTDFPRLQYGAALLVLLVLLALLARWVSRPVRVVLVVLALVSLGYNVFKLAPYMPIGGRDDVASCDAEDSLTVLVANVQMENRESAGLLELVQAREPDLFLALETDAWWDTELSPLGEAMPQTVSHIDDDFYGMHLFSRLPLSETRVMFPVETDTPSILAKVELPSGNEVQFMGLHPRPPHPGQSSVGRDAALMWAGLRAWNSKVPVVAAGDLNAVPWERSAMRMQRIGQFLDPRRSEGFKASFNSSSWWMIWPLDQVLHQAELSLVSLDILSSFGSDHYPVEATLCDRPSEHRPPSIVDGDMDEAEETIRAVLDMQRESEERDRREASDS</sequence>
<dbReference type="EMBL" id="APVH01000039">
    <property type="protein sequence ID" value="EPX78397.1"/>
    <property type="molecule type" value="Genomic_DNA"/>
</dbReference>
<dbReference type="Pfam" id="PF03372">
    <property type="entry name" value="Exo_endo_phos"/>
    <property type="match status" value="1"/>
</dbReference>
<dbReference type="GO" id="GO:0003824">
    <property type="term" value="F:catalytic activity"/>
    <property type="evidence" value="ECO:0007669"/>
    <property type="project" value="InterPro"/>
</dbReference>
<feature type="transmembrane region" description="Helical" evidence="2">
    <location>
        <begin position="64"/>
        <end position="81"/>
    </location>
</feature>
<dbReference type="RefSeq" id="WP_020039153.1">
    <property type="nucleotide sequence ID" value="NZ_KE557280.1"/>
</dbReference>
<dbReference type="eggNOG" id="COG3021">
    <property type="taxonomic scope" value="Bacteria"/>
</dbReference>
<dbReference type="STRING" id="1123237.Salmuc_03505"/>
<dbReference type="AlphaFoldDB" id="S9QEQ4"/>
<dbReference type="Proteomes" id="UP000015347">
    <property type="component" value="Unassembled WGS sequence"/>
</dbReference>
<proteinExistence type="predicted"/>
<name>S9QEQ4_9RHOB</name>
<protein>
    <recommendedName>
        <fullName evidence="3">Endonuclease/exonuclease/phosphatase domain-containing protein</fullName>
    </recommendedName>
</protein>
<dbReference type="SUPFAM" id="SSF56219">
    <property type="entry name" value="DNase I-like"/>
    <property type="match status" value="1"/>
</dbReference>
<feature type="transmembrane region" description="Helical" evidence="2">
    <location>
        <begin position="40"/>
        <end position="57"/>
    </location>
</feature>
<evidence type="ECO:0000313" key="4">
    <source>
        <dbReference type="EMBL" id="EPX78397.1"/>
    </source>
</evidence>
<keyword evidence="2" id="KW-0472">Membrane</keyword>
<accession>S9QEQ4</accession>
<feature type="domain" description="Endonuclease/exonuclease/phosphatase" evidence="3">
    <location>
        <begin position="109"/>
        <end position="312"/>
    </location>
</feature>
<dbReference type="InterPro" id="IPR036691">
    <property type="entry name" value="Endo/exonu/phosph_ase_sf"/>
</dbReference>
<keyword evidence="2" id="KW-0812">Transmembrane</keyword>
<dbReference type="InterPro" id="IPR005135">
    <property type="entry name" value="Endo/exonuclease/phosphatase"/>
</dbReference>
<dbReference type="HOGENOM" id="CLU_052333_0_0_5"/>
<dbReference type="OrthoDB" id="9796594at2"/>
<keyword evidence="2" id="KW-1133">Transmembrane helix</keyword>
<evidence type="ECO:0000313" key="5">
    <source>
        <dbReference type="Proteomes" id="UP000015347"/>
    </source>
</evidence>
<evidence type="ECO:0000259" key="3">
    <source>
        <dbReference type="Pfam" id="PF03372"/>
    </source>
</evidence>
<gene>
    <name evidence="4" type="ORF">Salmuc_03505</name>
</gene>
<reference evidence="5" key="1">
    <citation type="journal article" date="2014" name="Stand. Genomic Sci.">
        <title>Genome sequence of the exopolysaccharide-producing Salipiger mucosus type strain (DSM 16094(T)), a moderately halophilic member of the Roseobacter clade.</title>
        <authorList>
            <person name="Riedel T."/>
            <person name="Spring S."/>
            <person name="Fiebig A."/>
            <person name="Petersen J."/>
            <person name="Kyrpides N.C."/>
            <person name="Goker M."/>
            <person name="Klenk H.P."/>
        </authorList>
    </citation>
    <scope>NUCLEOTIDE SEQUENCE [LARGE SCALE GENOMIC DNA]</scope>
    <source>
        <strain evidence="5">DSM 16094</strain>
    </source>
</reference>
<evidence type="ECO:0000256" key="1">
    <source>
        <dbReference type="SAM" id="MobiDB-lite"/>
    </source>
</evidence>